<name>A0A5J4YJH9_PORPP</name>
<protein>
    <recommendedName>
        <fullName evidence="2">nitric oxide dioxygenase</fullName>
        <ecNumber evidence="2">1.14.12.17</ecNumber>
    </recommendedName>
</protein>
<evidence type="ECO:0000256" key="6">
    <source>
        <dbReference type="ARBA" id="ARBA00023027"/>
    </source>
</evidence>
<comment type="catalytic activity">
    <reaction evidence="7">
        <text>2 nitric oxide + NADH + 2 O2 = 2 nitrate + NAD(+) + H(+)</text>
        <dbReference type="Rhea" id="RHEA:19469"/>
        <dbReference type="ChEBI" id="CHEBI:15378"/>
        <dbReference type="ChEBI" id="CHEBI:15379"/>
        <dbReference type="ChEBI" id="CHEBI:16480"/>
        <dbReference type="ChEBI" id="CHEBI:17632"/>
        <dbReference type="ChEBI" id="CHEBI:57540"/>
        <dbReference type="ChEBI" id="CHEBI:57945"/>
        <dbReference type="EC" id="1.14.12.17"/>
    </reaction>
</comment>
<dbReference type="GO" id="GO:0071949">
    <property type="term" value="F:FAD binding"/>
    <property type="evidence" value="ECO:0007669"/>
    <property type="project" value="TreeGrafter"/>
</dbReference>
<dbReference type="AlphaFoldDB" id="A0A5J4YJH9"/>
<keyword evidence="5" id="KW-0408">Iron</keyword>
<feature type="region of interest" description="Disordered" evidence="10">
    <location>
        <begin position="86"/>
        <end position="115"/>
    </location>
</feature>
<dbReference type="Proteomes" id="UP000324585">
    <property type="component" value="Unassembled WGS sequence"/>
</dbReference>
<evidence type="ECO:0000256" key="10">
    <source>
        <dbReference type="SAM" id="MobiDB-lite"/>
    </source>
</evidence>
<evidence type="ECO:0000256" key="3">
    <source>
        <dbReference type="ARBA" id="ARBA00022617"/>
    </source>
</evidence>
<dbReference type="GO" id="GO:0019825">
    <property type="term" value="F:oxygen binding"/>
    <property type="evidence" value="ECO:0007669"/>
    <property type="project" value="InterPro"/>
</dbReference>
<feature type="domain" description="Globin" evidence="11">
    <location>
        <begin position="34"/>
        <end position="204"/>
    </location>
</feature>
<dbReference type="PANTHER" id="PTHR43396">
    <property type="entry name" value="FLAVOHEMOPROTEIN"/>
    <property type="match status" value="1"/>
</dbReference>
<comment type="catalytic activity">
    <reaction evidence="8">
        <text>2 nitric oxide + NADPH + 2 O2 = 2 nitrate + NADP(+) + H(+)</text>
        <dbReference type="Rhea" id="RHEA:19465"/>
        <dbReference type="ChEBI" id="CHEBI:15378"/>
        <dbReference type="ChEBI" id="CHEBI:15379"/>
        <dbReference type="ChEBI" id="CHEBI:16480"/>
        <dbReference type="ChEBI" id="CHEBI:17632"/>
        <dbReference type="ChEBI" id="CHEBI:57783"/>
        <dbReference type="ChEBI" id="CHEBI:58349"/>
        <dbReference type="EC" id="1.14.12.17"/>
    </reaction>
</comment>
<comment type="similarity">
    <text evidence="9">Belongs to the globin family.</text>
</comment>
<dbReference type="GO" id="GO:0009636">
    <property type="term" value="P:response to toxic substance"/>
    <property type="evidence" value="ECO:0007669"/>
    <property type="project" value="UniProtKB-KW"/>
</dbReference>
<evidence type="ECO:0000256" key="7">
    <source>
        <dbReference type="ARBA" id="ARBA00048649"/>
    </source>
</evidence>
<dbReference type="GO" id="GO:0005344">
    <property type="term" value="F:oxygen carrier activity"/>
    <property type="evidence" value="ECO:0007669"/>
    <property type="project" value="UniProtKB-KW"/>
</dbReference>
<evidence type="ECO:0000259" key="12">
    <source>
        <dbReference type="PROSITE" id="PS51384"/>
    </source>
</evidence>
<dbReference type="EMBL" id="VRMN01000014">
    <property type="protein sequence ID" value="KAA8491388.1"/>
    <property type="molecule type" value="Genomic_DNA"/>
</dbReference>
<dbReference type="InterPro" id="IPR012292">
    <property type="entry name" value="Globin/Proto"/>
</dbReference>
<accession>A0A5J4YJH9</accession>
<dbReference type="OrthoDB" id="436496at2759"/>
<dbReference type="PANTHER" id="PTHR43396:SF3">
    <property type="entry name" value="FLAVOHEMOPROTEIN"/>
    <property type="match status" value="1"/>
</dbReference>
<dbReference type="InterPro" id="IPR017927">
    <property type="entry name" value="FAD-bd_FR_type"/>
</dbReference>
<dbReference type="OMA" id="DEWICAG"/>
<dbReference type="PROSITE" id="PS01033">
    <property type="entry name" value="GLOBIN"/>
    <property type="match status" value="1"/>
</dbReference>
<dbReference type="GO" id="GO:0071500">
    <property type="term" value="P:cellular response to nitrosative stress"/>
    <property type="evidence" value="ECO:0007669"/>
    <property type="project" value="TreeGrafter"/>
</dbReference>
<gene>
    <name evidence="13" type="ORF">FVE85_7809</name>
</gene>
<dbReference type="SUPFAM" id="SSF63380">
    <property type="entry name" value="Riboflavin synthase domain-like"/>
    <property type="match status" value="1"/>
</dbReference>
<dbReference type="EC" id="1.14.12.17" evidence="2"/>
<dbReference type="GO" id="GO:0020037">
    <property type="term" value="F:heme binding"/>
    <property type="evidence" value="ECO:0007669"/>
    <property type="project" value="InterPro"/>
</dbReference>
<keyword evidence="9" id="KW-0561">Oxygen transport</keyword>
<dbReference type="GO" id="GO:0008941">
    <property type="term" value="F:nitric oxide dioxygenase NAD(P)H activity"/>
    <property type="evidence" value="ECO:0007669"/>
    <property type="project" value="UniProtKB-EC"/>
</dbReference>
<proteinExistence type="inferred from homology"/>
<keyword evidence="6" id="KW-0520">NAD</keyword>
<keyword evidence="3 9" id="KW-0349">Heme</keyword>
<dbReference type="InterPro" id="IPR017938">
    <property type="entry name" value="Riboflavin_synthase-like_b-brl"/>
</dbReference>
<comment type="caution">
    <text evidence="13">The sequence shown here is derived from an EMBL/GenBank/DDBJ whole genome shotgun (WGS) entry which is preliminary data.</text>
</comment>
<reference evidence="14" key="1">
    <citation type="journal article" date="2019" name="Nat. Commun.">
        <title>Expansion of phycobilisome linker gene families in mesophilic red algae.</title>
        <authorList>
            <person name="Lee J."/>
            <person name="Kim D."/>
            <person name="Bhattacharya D."/>
            <person name="Yoon H.S."/>
        </authorList>
    </citation>
    <scope>NUCLEOTIDE SEQUENCE [LARGE SCALE GENOMIC DNA]</scope>
    <source>
        <strain evidence="14">CCMP 1328</strain>
    </source>
</reference>
<keyword evidence="9" id="KW-0813">Transport</keyword>
<evidence type="ECO:0000256" key="9">
    <source>
        <dbReference type="RuleBase" id="RU000356"/>
    </source>
</evidence>
<dbReference type="Pfam" id="PF00042">
    <property type="entry name" value="Globin"/>
    <property type="match status" value="1"/>
</dbReference>
<dbReference type="GO" id="GO:0046210">
    <property type="term" value="P:nitric oxide catabolic process"/>
    <property type="evidence" value="ECO:0007669"/>
    <property type="project" value="TreeGrafter"/>
</dbReference>
<feature type="domain" description="FAD-binding FR-type" evidence="12">
    <location>
        <begin position="218"/>
        <end position="335"/>
    </location>
</feature>
<dbReference type="InterPro" id="IPR000971">
    <property type="entry name" value="Globin"/>
</dbReference>
<keyword evidence="4" id="KW-0479">Metal-binding</keyword>
<dbReference type="Gene3D" id="2.40.30.10">
    <property type="entry name" value="Translation factors"/>
    <property type="match status" value="1"/>
</dbReference>
<dbReference type="GO" id="GO:0046872">
    <property type="term" value="F:metal ion binding"/>
    <property type="evidence" value="ECO:0007669"/>
    <property type="project" value="UniProtKB-KW"/>
</dbReference>
<keyword evidence="14" id="KW-1185">Reference proteome</keyword>
<dbReference type="PROSITE" id="PS51384">
    <property type="entry name" value="FAD_FR"/>
    <property type="match status" value="1"/>
</dbReference>
<dbReference type="InterPro" id="IPR009050">
    <property type="entry name" value="Globin-like_sf"/>
</dbReference>
<sequence length="336" mass="37031">MAGLGADGPVDGGAHATEGAGDEWICAGVRRVDRLSDHAVEKMKETMDVVQGRRLVIAEATYQHLFTADPAARHLFSLEFRSESNMQDRTARAHGNDSADDARKKSGAGEKPQMHLHGQAQVVAQMLFRFLGSLDNIRDFERHVSVIVAKHAARNIQPEQFFEWGNGFLSAIRAQLGELATPDVMDAWTEAYAYLATLMITKQQEMVEERASQRGGWKGFRPFIVKRLEAVASHGENKAVKLTLVPEDGQPTLVQKPGQYVCVRVSIPVEAGESPAVMHRNYQCAGIPTQGQYEVEVTESYSYRSQSSSNEILLRSLHEGSRLDLSVPLGGFLVGK</sequence>
<organism evidence="13 14">
    <name type="scientific">Porphyridium purpureum</name>
    <name type="common">Red alga</name>
    <name type="synonym">Porphyridium cruentum</name>
    <dbReference type="NCBI Taxonomy" id="35688"/>
    <lineage>
        <taxon>Eukaryota</taxon>
        <taxon>Rhodophyta</taxon>
        <taxon>Bangiophyceae</taxon>
        <taxon>Porphyridiales</taxon>
        <taxon>Porphyridiaceae</taxon>
        <taxon>Porphyridium</taxon>
    </lineage>
</organism>
<evidence type="ECO:0000313" key="13">
    <source>
        <dbReference type="EMBL" id="KAA8491388.1"/>
    </source>
</evidence>
<evidence type="ECO:0000256" key="5">
    <source>
        <dbReference type="ARBA" id="ARBA00023004"/>
    </source>
</evidence>
<feature type="compositionally biased region" description="Basic and acidic residues" evidence="10">
    <location>
        <begin position="89"/>
        <end position="108"/>
    </location>
</feature>
<evidence type="ECO:0000256" key="8">
    <source>
        <dbReference type="ARBA" id="ARBA00049433"/>
    </source>
</evidence>
<evidence type="ECO:0000259" key="11">
    <source>
        <dbReference type="PROSITE" id="PS01033"/>
    </source>
</evidence>
<dbReference type="Gene3D" id="1.10.490.10">
    <property type="entry name" value="Globins"/>
    <property type="match status" value="1"/>
</dbReference>
<evidence type="ECO:0000256" key="4">
    <source>
        <dbReference type="ARBA" id="ARBA00022723"/>
    </source>
</evidence>
<evidence type="ECO:0000256" key="2">
    <source>
        <dbReference type="ARBA" id="ARBA00012229"/>
    </source>
</evidence>
<evidence type="ECO:0000256" key="1">
    <source>
        <dbReference type="ARBA" id="ARBA00006401"/>
    </source>
</evidence>
<comment type="similarity">
    <text evidence="1">In the C-terminal section; belongs to the flavoprotein pyridine nucleotide cytochrome reductase family.</text>
</comment>
<evidence type="ECO:0000313" key="14">
    <source>
        <dbReference type="Proteomes" id="UP000324585"/>
    </source>
</evidence>
<dbReference type="SUPFAM" id="SSF46458">
    <property type="entry name" value="Globin-like"/>
    <property type="match status" value="1"/>
</dbReference>